<dbReference type="OrthoDB" id="344214at2759"/>
<feature type="compositionally biased region" description="Low complexity" evidence="1">
    <location>
        <begin position="119"/>
        <end position="129"/>
    </location>
</feature>
<dbReference type="AlphaFoldDB" id="A0A1J4MAI4"/>
<dbReference type="VEuPathDB" id="CryptoDB:cubi_01709"/>
<evidence type="ECO:0000313" key="4">
    <source>
        <dbReference type="Proteomes" id="UP000186176"/>
    </source>
</evidence>
<feature type="region of interest" description="Disordered" evidence="1">
    <location>
        <begin position="113"/>
        <end position="162"/>
    </location>
</feature>
<dbReference type="EMBL" id="LRBP01000030">
    <property type="protein sequence ID" value="OII71234.1"/>
    <property type="molecule type" value="Genomic_DNA"/>
</dbReference>
<keyword evidence="2" id="KW-1133">Transmembrane helix</keyword>
<dbReference type="Proteomes" id="UP000186176">
    <property type="component" value="Unassembled WGS sequence"/>
</dbReference>
<evidence type="ECO:0000256" key="1">
    <source>
        <dbReference type="SAM" id="MobiDB-lite"/>
    </source>
</evidence>
<name>A0A1J4MAI4_9CRYT</name>
<keyword evidence="2" id="KW-0812">Transmembrane</keyword>
<gene>
    <name evidence="3" type="ORF">cubi_01709</name>
</gene>
<sequence>MTNSKNNDDNEKIQVKEIEESTVQTTNSTRTADIWNLYGMIDADPISSTESDDIQYVSMVAIGAATSAALWKAYFYRPEEMDDFTTYSMYIVTVLTIVGAFYVISSMRKREREEKLKSLKSSQSSSSDNNSDDSKKNKETTINDEDNKVSSNNMRRRKNRAD</sequence>
<feature type="transmembrane region" description="Helical" evidence="2">
    <location>
        <begin position="56"/>
        <end position="75"/>
    </location>
</feature>
<comment type="caution">
    <text evidence="3">The sequence shown here is derived from an EMBL/GenBank/DDBJ whole genome shotgun (WGS) entry which is preliminary data.</text>
</comment>
<reference evidence="3 4" key="1">
    <citation type="submission" date="2016-10" db="EMBL/GenBank/DDBJ databases">
        <title>Reductive evolution of mitochondrial metabolism and differential evolution of invasion-related proteins in Cryptosporidium.</title>
        <authorList>
            <person name="Liu S."/>
            <person name="Roellig D.M."/>
            <person name="Guo Y."/>
            <person name="Li N."/>
            <person name="Frace M.A."/>
            <person name="Tang K."/>
            <person name="Zhang L."/>
            <person name="Feng Y."/>
            <person name="Xiao L."/>
        </authorList>
    </citation>
    <scope>NUCLEOTIDE SEQUENCE [LARGE SCALE GENOMIC DNA]</scope>
    <source>
        <strain evidence="3">39726</strain>
    </source>
</reference>
<feature type="transmembrane region" description="Helical" evidence="2">
    <location>
        <begin position="87"/>
        <end position="105"/>
    </location>
</feature>
<keyword evidence="4" id="KW-1185">Reference proteome</keyword>
<organism evidence="3 4">
    <name type="scientific">Cryptosporidium ubiquitum</name>
    <dbReference type="NCBI Taxonomy" id="857276"/>
    <lineage>
        <taxon>Eukaryota</taxon>
        <taxon>Sar</taxon>
        <taxon>Alveolata</taxon>
        <taxon>Apicomplexa</taxon>
        <taxon>Conoidasida</taxon>
        <taxon>Coccidia</taxon>
        <taxon>Eucoccidiorida</taxon>
        <taxon>Eimeriorina</taxon>
        <taxon>Cryptosporidiidae</taxon>
        <taxon>Cryptosporidium</taxon>
    </lineage>
</organism>
<proteinExistence type="predicted"/>
<evidence type="ECO:0000256" key="2">
    <source>
        <dbReference type="SAM" id="Phobius"/>
    </source>
</evidence>
<evidence type="ECO:0000313" key="3">
    <source>
        <dbReference type="EMBL" id="OII71234.1"/>
    </source>
</evidence>
<dbReference type="RefSeq" id="XP_028873105.1">
    <property type="nucleotide sequence ID" value="XM_029018721.1"/>
</dbReference>
<feature type="compositionally biased region" description="Basic and acidic residues" evidence="1">
    <location>
        <begin position="132"/>
        <end position="148"/>
    </location>
</feature>
<keyword evidence="2" id="KW-0472">Membrane</keyword>
<protein>
    <submittedName>
        <fullName evidence="3">Uncharacterized protein</fullName>
    </submittedName>
</protein>
<dbReference type="GeneID" id="39978500"/>
<accession>A0A1J4MAI4</accession>